<proteinExistence type="predicted"/>
<dbReference type="InterPro" id="IPR016167">
    <property type="entry name" value="FAD-bd_PCMH_sub1"/>
</dbReference>
<dbReference type="Gene3D" id="3.30.43.10">
    <property type="entry name" value="Uridine Diphospho-n-acetylenolpyruvylglucosamine Reductase, domain 2"/>
    <property type="match status" value="1"/>
</dbReference>
<dbReference type="EMBL" id="MASR01000003">
    <property type="protein sequence ID" value="OFE11087.1"/>
    <property type="molecule type" value="Genomic_DNA"/>
</dbReference>
<dbReference type="GO" id="GO:0071949">
    <property type="term" value="F:FAD binding"/>
    <property type="evidence" value="ECO:0007669"/>
    <property type="project" value="InterPro"/>
</dbReference>
<accession>A0A1E8CFW1</accession>
<dbReference type="OrthoDB" id="9814706at2"/>
<dbReference type="InterPro" id="IPR036318">
    <property type="entry name" value="FAD-bd_PCMH-like_sf"/>
</dbReference>
<feature type="domain" description="FAD-binding PCMH-type" evidence="2">
    <location>
        <begin position="4"/>
        <end position="228"/>
    </location>
</feature>
<sequence>MPAYDNMPAMELYQPVQVEDALSLASRLADRGWLLGGGQDTYGWIKDRAKRPEALIDLNGIESMRGIRETGDGIEIGALATLTEISSNPMIRERYELLAKAAAAVASPQIRNVGTIAGNVSQDVRCWYYRRGLDCYRAGGNLCYADTPEGQNREHALFNASRCVAVTPSDTGPALVALEAQMVINRDGGQRVVSAEDFFVGPAINITRTTVMEPGEILTAVRIPAKWANAEYFYEKVADRNVWDFALVSMAAVMRTEGGNIQESRLVCGAVECTPRRLHSVEQAIQGRPRNQATADMVAGMASAGAQPLTHNHYKMPLMDNLVQRVLTA</sequence>
<dbReference type="RefSeq" id="WP_070119022.1">
    <property type="nucleotide sequence ID" value="NZ_CAXATG010000006.1"/>
</dbReference>
<dbReference type="Pfam" id="PF03450">
    <property type="entry name" value="CO_deh_flav_C"/>
    <property type="match status" value="1"/>
</dbReference>
<dbReference type="InterPro" id="IPR002346">
    <property type="entry name" value="Mopterin_DH_FAD-bd"/>
</dbReference>
<dbReference type="SUPFAM" id="SSF55447">
    <property type="entry name" value="CO dehydrogenase flavoprotein C-terminal domain-like"/>
    <property type="match status" value="1"/>
</dbReference>
<comment type="caution">
    <text evidence="3">The sequence shown here is derived from an EMBL/GenBank/DDBJ whole genome shotgun (WGS) entry which is preliminary data.</text>
</comment>
<evidence type="ECO:0000259" key="2">
    <source>
        <dbReference type="PROSITE" id="PS51387"/>
    </source>
</evidence>
<dbReference type="AlphaFoldDB" id="A0A1E8CFW1"/>
<keyword evidence="4" id="KW-1185">Reference proteome</keyword>
<dbReference type="InterPro" id="IPR036683">
    <property type="entry name" value="CO_DH_flav_C_dom_sf"/>
</dbReference>
<dbReference type="InterPro" id="IPR016169">
    <property type="entry name" value="FAD-bd_PCMH_sub2"/>
</dbReference>
<protein>
    <submittedName>
        <fullName evidence="3">Molybdopterin dehydrogenase</fullName>
    </submittedName>
</protein>
<dbReference type="Pfam" id="PF00941">
    <property type="entry name" value="FAD_binding_5"/>
    <property type="match status" value="1"/>
</dbReference>
<gene>
    <name evidence="3" type="ORF">PHACT_14595</name>
</gene>
<reference evidence="4" key="1">
    <citation type="submission" date="2016-07" db="EMBL/GenBank/DDBJ databases">
        <authorList>
            <person name="Florea S."/>
            <person name="Webb J.S."/>
            <person name="Jaromczyk J."/>
            <person name="Schardl C.L."/>
        </authorList>
    </citation>
    <scope>NUCLEOTIDE SEQUENCE [LARGE SCALE GENOMIC DNA]</scope>
    <source>
        <strain evidence="4">KCTC 42131</strain>
    </source>
</reference>
<keyword evidence="1" id="KW-0274">FAD</keyword>
<dbReference type="PROSITE" id="PS51387">
    <property type="entry name" value="FAD_PCMH"/>
    <property type="match status" value="1"/>
</dbReference>
<dbReference type="SUPFAM" id="SSF56176">
    <property type="entry name" value="FAD-binding/transporter-associated domain-like"/>
    <property type="match status" value="1"/>
</dbReference>
<dbReference type="InterPro" id="IPR016166">
    <property type="entry name" value="FAD-bd_PCMH"/>
</dbReference>
<dbReference type="Gene3D" id="3.30.465.10">
    <property type="match status" value="2"/>
</dbReference>
<dbReference type="Proteomes" id="UP000175669">
    <property type="component" value="Unassembled WGS sequence"/>
</dbReference>
<dbReference type="Gene3D" id="3.30.390.50">
    <property type="entry name" value="CO dehydrogenase flavoprotein, C-terminal domain"/>
    <property type="match status" value="1"/>
</dbReference>
<evidence type="ECO:0000313" key="4">
    <source>
        <dbReference type="Proteomes" id="UP000175669"/>
    </source>
</evidence>
<dbReference type="SMART" id="SM01092">
    <property type="entry name" value="CO_deh_flav_C"/>
    <property type="match status" value="1"/>
</dbReference>
<keyword evidence="1" id="KW-0285">Flavoprotein</keyword>
<dbReference type="PANTHER" id="PTHR42659">
    <property type="entry name" value="XANTHINE DEHYDROGENASE SUBUNIT C-RELATED"/>
    <property type="match status" value="1"/>
</dbReference>
<dbReference type="GO" id="GO:0016491">
    <property type="term" value="F:oxidoreductase activity"/>
    <property type="evidence" value="ECO:0007669"/>
    <property type="project" value="InterPro"/>
</dbReference>
<organism evidence="3 4">
    <name type="scientific">Pseudohongiella acticola</name>
    <dbReference type="NCBI Taxonomy" id="1524254"/>
    <lineage>
        <taxon>Bacteria</taxon>
        <taxon>Pseudomonadati</taxon>
        <taxon>Pseudomonadota</taxon>
        <taxon>Gammaproteobacteria</taxon>
        <taxon>Pseudomonadales</taxon>
        <taxon>Pseudohongiellaceae</taxon>
        <taxon>Pseudohongiella</taxon>
    </lineage>
</organism>
<dbReference type="InterPro" id="IPR005107">
    <property type="entry name" value="CO_DH_flav_C"/>
</dbReference>
<name>A0A1E8CFW1_9GAMM</name>
<dbReference type="PANTHER" id="PTHR42659:SF9">
    <property type="entry name" value="XANTHINE DEHYDROGENASE FAD-BINDING SUBUNIT XDHB-RELATED"/>
    <property type="match status" value="1"/>
</dbReference>
<dbReference type="InterPro" id="IPR051312">
    <property type="entry name" value="Diverse_Substr_Oxidored"/>
</dbReference>
<dbReference type="STRING" id="1524254.PHACT_14595"/>
<evidence type="ECO:0000256" key="1">
    <source>
        <dbReference type="ARBA" id="ARBA00022827"/>
    </source>
</evidence>
<evidence type="ECO:0000313" key="3">
    <source>
        <dbReference type="EMBL" id="OFE11087.1"/>
    </source>
</evidence>